<reference evidence="1 2" key="1">
    <citation type="submission" date="2018-10" db="EMBL/GenBank/DDBJ databases">
        <authorList>
            <person name="Ekblom R."/>
            <person name="Jareborg N."/>
        </authorList>
    </citation>
    <scope>NUCLEOTIDE SEQUENCE [LARGE SCALE GENOMIC DNA]</scope>
    <source>
        <tissue evidence="1">Muscle</tissue>
    </source>
</reference>
<evidence type="ECO:0000313" key="2">
    <source>
        <dbReference type="Proteomes" id="UP000269945"/>
    </source>
</evidence>
<name>A0A9X9LS21_GULGU</name>
<sequence length="65" mass="7718">MSKHRTITGRVATKSVLKHLFLFRYQLNVRHLLRSNVLSKAERGERNQGYKSHWIRMQPPVFTPT</sequence>
<organism evidence="1 2">
    <name type="scientific">Gulo gulo</name>
    <name type="common">Wolverine</name>
    <name type="synonym">Gluton</name>
    <dbReference type="NCBI Taxonomy" id="48420"/>
    <lineage>
        <taxon>Eukaryota</taxon>
        <taxon>Metazoa</taxon>
        <taxon>Chordata</taxon>
        <taxon>Craniata</taxon>
        <taxon>Vertebrata</taxon>
        <taxon>Euteleostomi</taxon>
        <taxon>Mammalia</taxon>
        <taxon>Eutheria</taxon>
        <taxon>Laurasiatheria</taxon>
        <taxon>Carnivora</taxon>
        <taxon>Caniformia</taxon>
        <taxon>Musteloidea</taxon>
        <taxon>Mustelidae</taxon>
        <taxon>Guloninae</taxon>
        <taxon>Gulo</taxon>
    </lineage>
</organism>
<evidence type="ECO:0000313" key="1">
    <source>
        <dbReference type="EMBL" id="VCW84291.1"/>
    </source>
</evidence>
<accession>A0A9X9LS21</accession>
<protein>
    <submittedName>
        <fullName evidence="1">Uncharacterized protein</fullName>
    </submittedName>
</protein>
<dbReference type="EMBL" id="CYRY02013873">
    <property type="protein sequence ID" value="VCW84291.1"/>
    <property type="molecule type" value="Genomic_DNA"/>
</dbReference>
<gene>
    <name evidence="1" type="ORF">BN2614_LOCUS1</name>
</gene>
<dbReference type="AlphaFoldDB" id="A0A9X9LS21"/>
<proteinExistence type="predicted"/>
<comment type="caution">
    <text evidence="1">The sequence shown here is derived from an EMBL/GenBank/DDBJ whole genome shotgun (WGS) entry which is preliminary data.</text>
</comment>
<keyword evidence="2" id="KW-1185">Reference proteome</keyword>
<dbReference type="Proteomes" id="UP000269945">
    <property type="component" value="Unassembled WGS sequence"/>
</dbReference>